<sequence>MEFEQGSRSQGSENLLFHRNMLGPLSLLRYSISLVPFLLLRYQMRQPVNRAEILTHVVSCHRNFFPAIFNKTRECMKLVFGTEMKKLNTIHRSYILVPAVGLTYHGLRSDVPGVPKTGLLIMVLCFIFRSGNRATEEVIWGALCKMGICVERRHYIYGNIRRLVMGDFVRLQYLEYRQVPHANPIVYEFLWGPRARAETTKMKILVHWAKFSGLDPRAFPILYDEALREERRRQA</sequence>
<dbReference type="InterPro" id="IPR037445">
    <property type="entry name" value="MAGE"/>
</dbReference>
<dbReference type="InterPro" id="IPR041899">
    <property type="entry name" value="MAGE_WH2"/>
</dbReference>
<evidence type="ECO:0000259" key="1">
    <source>
        <dbReference type="PROSITE" id="PS50838"/>
    </source>
</evidence>
<dbReference type="Pfam" id="PF01454">
    <property type="entry name" value="MAGE"/>
    <property type="match status" value="1"/>
</dbReference>
<dbReference type="Proteomes" id="UP000081671">
    <property type="component" value="Unplaced"/>
</dbReference>
<feature type="domain" description="MAGE" evidence="1">
    <location>
        <begin position="27"/>
        <end position="226"/>
    </location>
</feature>
<gene>
    <name evidence="3" type="primary">LOC105992834</name>
</gene>
<name>A0A1S3FZW7_DIPOR</name>
<evidence type="ECO:0000313" key="2">
    <source>
        <dbReference type="Proteomes" id="UP000081671"/>
    </source>
</evidence>
<dbReference type="SMART" id="SM01373">
    <property type="entry name" value="MAGE"/>
    <property type="match status" value="1"/>
</dbReference>
<dbReference type="InParanoid" id="A0A1S3FZW7"/>
<dbReference type="InterPro" id="IPR002190">
    <property type="entry name" value="MHD_dom"/>
</dbReference>
<proteinExistence type="predicted"/>
<accession>A0A1S3FZW7</accession>
<keyword evidence="2" id="KW-1185">Reference proteome</keyword>
<dbReference type="GeneID" id="105992834"/>
<dbReference type="GO" id="GO:0000122">
    <property type="term" value="P:negative regulation of transcription by RNA polymerase II"/>
    <property type="evidence" value="ECO:0007669"/>
    <property type="project" value="TreeGrafter"/>
</dbReference>
<dbReference type="PANTHER" id="PTHR11736">
    <property type="entry name" value="MELANOMA-ASSOCIATED ANTIGEN MAGE ANTIGEN"/>
    <property type="match status" value="1"/>
</dbReference>
<dbReference type="PROSITE" id="PS50838">
    <property type="entry name" value="MAGE"/>
    <property type="match status" value="1"/>
</dbReference>
<dbReference type="GO" id="GO:0005634">
    <property type="term" value="C:nucleus"/>
    <property type="evidence" value="ECO:0007669"/>
    <property type="project" value="TreeGrafter"/>
</dbReference>
<dbReference type="OrthoDB" id="205198at2759"/>
<dbReference type="RefSeq" id="XP_012881372.1">
    <property type="nucleotide sequence ID" value="XM_013025918.1"/>
</dbReference>
<reference evidence="3" key="1">
    <citation type="submission" date="2025-08" db="UniProtKB">
        <authorList>
            <consortium name="RefSeq"/>
        </authorList>
    </citation>
    <scope>IDENTIFICATION</scope>
    <source>
        <tissue evidence="3">Kidney</tissue>
    </source>
</reference>
<organism evidence="2 3">
    <name type="scientific">Dipodomys ordii</name>
    <name type="common">Ord's kangaroo rat</name>
    <dbReference type="NCBI Taxonomy" id="10020"/>
    <lineage>
        <taxon>Eukaryota</taxon>
        <taxon>Metazoa</taxon>
        <taxon>Chordata</taxon>
        <taxon>Craniata</taxon>
        <taxon>Vertebrata</taxon>
        <taxon>Euteleostomi</taxon>
        <taxon>Mammalia</taxon>
        <taxon>Eutheria</taxon>
        <taxon>Euarchontoglires</taxon>
        <taxon>Glires</taxon>
        <taxon>Rodentia</taxon>
        <taxon>Castorimorpha</taxon>
        <taxon>Heteromyidae</taxon>
        <taxon>Dipodomyinae</taxon>
        <taxon>Dipodomys</taxon>
    </lineage>
</organism>
<dbReference type="InterPro" id="IPR041898">
    <property type="entry name" value="MAGE_WH1"/>
</dbReference>
<evidence type="ECO:0000313" key="3">
    <source>
        <dbReference type="RefSeq" id="XP_012881372.1"/>
    </source>
</evidence>
<dbReference type="KEGG" id="dord:105992834"/>
<dbReference type="AlphaFoldDB" id="A0A1S3FZW7"/>
<dbReference type="Gene3D" id="1.10.10.1200">
    <property type="entry name" value="MAGE homology domain, winged helix WH1 motif"/>
    <property type="match status" value="1"/>
</dbReference>
<dbReference type="Gene3D" id="1.10.10.1210">
    <property type="entry name" value="MAGE homology domain, winged helix WH2 motif"/>
    <property type="match status" value="1"/>
</dbReference>
<protein>
    <submittedName>
        <fullName evidence="3">Melanoma-associated antigen 10-like</fullName>
    </submittedName>
</protein>
<dbReference type="PANTHER" id="PTHR11736:SF153">
    <property type="entry name" value="MELANOMA-ASSOCIATED ANTIGEN 10"/>
    <property type="match status" value="1"/>
</dbReference>
<dbReference type="FunFam" id="1.10.10.1210:FF:000001">
    <property type="entry name" value="melanoma-associated antigen D1"/>
    <property type="match status" value="1"/>
</dbReference>